<organism evidence="3 4">
    <name type="scientific">Mycolicibacterium peregrinum</name>
    <name type="common">Mycobacterium peregrinum</name>
    <dbReference type="NCBI Taxonomy" id="43304"/>
    <lineage>
        <taxon>Bacteria</taxon>
        <taxon>Bacillati</taxon>
        <taxon>Actinomycetota</taxon>
        <taxon>Actinomycetes</taxon>
        <taxon>Mycobacteriales</taxon>
        <taxon>Mycobacteriaceae</taxon>
        <taxon>Mycolicibacterium</taxon>
    </lineage>
</organism>
<reference evidence="4" key="1">
    <citation type="submission" date="2016-06" db="EMBL/GenBank/DDBJ databases">
        <authorList>
            <person name="Sutton G."/>
            <person name="Brinkac L."/>
            <person name="Sanka R."/>
            <person name="Adams M."/>
            <person name="Lau E."/>
            <person name="Mehaffy C."/>
            <person name="Tameris M."/>
            <person name="Hatherill M."/>
            <person name="Hanekom W."/>
            <person name="Mahomed H."/>
            <person name="Mcshane H."/>
        </authorList>
    </citation>
    <scope>NUCLEOTIDE SEQUENCE [LARGE SCALE GENOMIC DNA]</scope>
    <source>
        <strain evidence="4">852002-51209_SCH5440388</strain>
    </source>
</reference>
<evidence type="ECO:0000256" key="2">
    <source>
        <dbReference type="ARBA" id="ARBA00023125"/>
    </source>
</evidence>
<dbReference type="Gene3D" id="3.90.220.20">
    <property type="entry name" value="DNA methylase specificity domains"/>
    <property type="match status" value="1"/>
</dbReference>
<sequence length="162" mass="18007">MNNITYSGDIDLRELKYMDLSADKFDRYTVKDGDVVFNRTNSAELVGKTAVYRGSAPIAYAGYLVRLRVRDGYSPDYLAGVLNSRYGKATLRGMCKSIVGMANINAKEVQTIRTLIPSASEQQAYAKRIAAVRVEKDRHAAALAELNELFVSLQSRAFRGEL</sequence>
<dbReference type="SUPFAM" id="SSF116734">
    <property type="entry name" value="DNA methylase specificity domain"/>
    <property type="match status" value="1"/>
</dbReference>
<evidence type="ECO:0000256" key="1">
    <source>
        <dbReference type="ARBA" id="ARBA00022747"/>
    </source>
</evidence>
<gene>
    <name evidence="3" type="ORF">A5792_08980</name>
</gene>
<dbReference type="PANTHER" id="PTHR30408:SF12">
    <property type="entry name" value="TYPE I RESTRICTION ENZYME MJAVIII SPECIFICITY SUBUNIT"/>
    <property type="match status" value="1"/>
</dbReference>
<dbReference type="Proteomes" id="UP000093902">
    <property type="component" value="Unassembled WGS sequence"/>
</dbReference>
<name>A0A1A0RH58_MYCPR</name>
<comment type="caution">
    <text evidence="3">The sequence shown here is derived from an EMBL/GenBank/DDBJ whole genome shotgun (WGS) entry which is preliminary data.</text>
</comment>
<dbReference type="InterPro" id="IPR044946">
    <property type="entry name" value="Restrct_endonuc_typeI_TRD_sf"/>
</dbReference>
<dbReference type="CDD" id="cd17524">
    <property type="entry name" value="RMtype1_S_EcoUTORF5051P-TRD2-CR2_like"/>
    <property type="match status" value="1"/>
</dbReference>
<dbReference type="EMBL" id="LZSO01000007">
    <property type="protein sequence ID" value="OBB33851.1"/>
    <property type="molecule type" value="Genomic_DNA"/>
</dbReference>
<protein>
    <recommendedName>
        <fullName evidence="5">Type I restriction modification DNA specificity domain-containing protein</fullName>
    </recommendedName>
</protein>
<dbReference type="InterPro" id="IPR052021">
    <property type="entry name" value="Type-I_RS_S_subunit"/>
</dbReference>
<dbReference type="OrthoDB" id="3197085at2"/>
<evidence type="ECO:0000313" key="4">
    <source>
        <dbReference type="Proteomes" id="UP000093902"/>
    </source>
</evidence>
<dbReference type="PANTHER" id="PTHR30408">
    <property type="entry name" value="TYPE-1 RESTRICTION ENZYME ECOKI SPECIFICITY PROTEIN"/>
    <property type="match status" value="1"/>
</dbReference>
<evidence type="ECO:0000313" key="3">
    <source>
        <dbReference type="EMBL" id="OBB33851.1"/>
    </source>
</evidence>
<dbReference type="AlphaFoldDB" id="A0A1A0RH58"/>
<dbReference type="GO" id="GO:0009307">
    <property type="term" value="P:DNA restriction-modification system"/>
    <property type="evidence" value="ECO:0007669"/>
    <property type="project" value="UniProtKB-KW"/>
</dbReference>
<dbReference type="GO" id="GO:0003677">
    <property type="term" value="F:DNA binding"/>
    <property type="evidence" value="ECO:0007669"/>
    <property type="project" value="UniProtKB-KW"/>
</dbReference>
<evidence type="ECO:0008006" key="5">
    <source>
        <dbReference type="Google" id="ProtNLM"/>
    </source>
</evidence>
<accession>A0A1A0RH58</accession>
<proteinExistence type="predicted"/>
<keyword evidence="2" id="KW-0238">DNA-binding</keyword>
<keyword evidence="1" id="KW-0680">Restriction system</keyword>